<evidence type="ECO:0000256" key="6">
    <source>
        <dbReference type="ARBA" id="ARBA00023125"/>
    </source>
</evidence>
<evidence type="ECO:0000259" key="8">
    <source>
        <dbReference type="PROSITE" id="PS50949"/>
    </source>
</evidence>
<dbReference type="SUPFAM" id="SSF46785">
    <property type="entry name" value="Winged helix' DNA-binding domain"/>
    <property type="match status" value="1"/>
</dbReference>
<keyword evidence="7" id="KW-0804">Transcription</keyword>
<dbReference type="Proteomes" id="UP000185604">
    <property type="component" value="Unassembled WGS sequence"/>
</dbReference>
<dbReference type="InterPro" id="IPR036388">
    <property type="entry name" value="WH-like_DNA-bd_sf"/>
</dbReference>
<dbReference type="GO" id="GO:0003677">
    <property type="term" value="F:DNA binding"/>
    <property type="evidence" value="ECO:0007669"/>
    <property type="project" value="UniProtKB-KW"/>
</dbReference>
<keyword evidence="5" id="KW-0805">Transcription regulation</keyword>
<dbReference type="PANTHER" id="PTHR46577:SF1">
    <property type="entry name" value="HTH-TYPE TRANSCRIPTIONAL REGULATORY PROTEIN GABR"/>
    <property type="match status" value="1"/>
</dbReference>
<dbReference type="EMBL" id="LKPO01000008">
    <property type="protein sequence ID" value="OLF95824.1"/>
    <property type="molecule type" value="Genomic_DNA"/>
</dbReference>
<evidence type="ECO:0000256" key="4">
    <source>
        <dbReference type="ARBA" id="ARBA00022898"/>
    </source>
</evidence>
<proteinExistence type="inferred from homology"/>
<dbReference type="GO" id="GO:0003700">
    <property type="term" value="F:DNA-binding transcription factor activity"/>
    <property type="evidence" value="ECO:0007669"/>
    <property type="project" value="InterPro"/>
</dbReference>
<evidence type="ECO:0000256" key="5">
    <source>
        <dbReference type="ARBA" id="ARBA00023015"/>
    </source>
</evidence>
<evidence type="ECO:0000313" key="10">
    <source>
        <dbReference type="Proteomes" id="UP000185604"/>
    </source>
</evidence>
<keyword evidence="4" id="KW-0663">Pyridoxal phosphate</keyword>
<dbReference type="GO" id="GO:0030170">
    <property type="term" value="F:pyridoxal phosphate binding"/>
    <property type="evidence" value="ECO:0007669"/>
    <property type="project" value="InterPro"/>
</dbReference>
<keyword evidence="3" id="KW-0032">Aminotransferase</keyword>
<dbReference type="InterPro" id="IPR015424">
    <property type="entry name" value="PyrdxlP-dep_Trfase"/>
</dbReference>
<dbReference type="Gene3D" id="1.10.10.10">
    <property type="entry name" value="Winged helix-like DNA-binding domain superfamily/Winged helix DNA-binding domain"/>
    <property type="match status" value="1"/>
</dbReference>
<sequence>MMIELTPLLNKQLKTPLYIQLYEYIKKEIEAGGIPAGALLPPIRYLCEHLHLSKNTVESAYQQLTAEGYTESRPRIGIKVLPLEKTLMPPSQLKIHTNREQKDTGQASAATYDFKYGDIDLSHFPFKTWRRCLQNAMDSGDHDLFLYGDHKGDFGLRTELAKYLFQARGVRCVPEQIVICSGTQYAVGLLCQLLSMHGRLVAAENPGYDGVRSVFLNHGCELQPIGLETDGINLFQLAASRAKLVYITPSHQFPYGMVLPVQKRLKLLEWASRENAYIIEDDYDSEFRYQGRPIPSLKALDKKEKVIYLGTFSKSFLPAARLSYIVLPSKLADEFQETLGRYSQSASPIIQKAMFLFMKEGFFERHIRKMKKVYQEKHKTLISAIKTHFGNDMEIIGEKAGLHILMKTDRHAQDLIHKAEKLGVKVYPVSDFWFEPHKSSSSIVMAGFGGLSEAEIEEGISILRKAWLSSSKQER</sequence>
<dbReference type="PROSITE" id="PS50949">
    <property type="entry name" value="HTH_GNTR"/>
    <property type="match status" value="1"/>
</dbReference>
<dbReference type="SMART" id="SM00345">
    <property type="entry name" value="HTH_GNTR"/>
    <property type="match status" value="1"/>
</dbReference>
<dbReference type="InterPro" id="IPR015421">
    <property type="entry name" value="PyrdxlP-dep_Trfase_major"/>
</dbReference>
<dbReference type="InterPro" id="IPR000524">
    <property type="entry name" value="Tscrpt_reg_HTH_GntR"/>
</dbReference>
<evidence type="ECO:0000313" key="9">
    <source>
        <dbReference type="EMBL" id="OLF95824.1"/>
    </source>
</evidence>
<gene>
    <name evidence="9" type="ORF">B4121_1386</name>
</gene>
<dbReference type="CDD" id="cd07377">
    <property type="entry name" value="WHTH_GntR"/>
    <property type="match status" value="1"/>
</dbReference>
<dbReference type="RefSeq" id="WP_326498106.1">
    <property type="nucleotide sequence ID" value="NZ_CP023168.1"/>
</dbReference>
<comment type="caution">
    <text evidence="9">The sequence shown here is derived from an EMBL/GenBank/DDBJ whole genome shotgun (WGS) entry which is preliminary data.</text>
</comment>
<dbReference type="Pfam" id="PF00392">
    <property type="entry name" value="GntR"/>
    <property type="match status" value="1"/>
</dbReference>
<organism evidence="9 10">
    <name type="scientific">Bacillus paralicheniformis</name>
    <dbReference type="NCBI Taxonomy" id="1648923"/>
    <lineage>
        <taxon>Bacteria</taxon>
        <taxon>Bacillati</taxon>
        <taxon>Bacillota</taxon>
        <taxon>Bacilli</taxon>
        <taxon>Bacillales</taxon>
        <taxon>Bacillaceae</taxon>
        <taxon>Bacillus</taxon>
    </lineage>
</organism>
<comment type="cofactor">
    <cofactor evidence="1">
        <name>pyridoxal 5'-phosphate</name>
        <dbReference type="ChEBI" id="CHEBI:597326"/>
    </cofactor>
</comment>
<dbReference type="InterPro" id="IPR051446">
    <property type="entry name" value="HTH_trans_reg/aminotransferase"/>
</dbReference>
<dbReference type="Gene3D" id="3.40.640.10">
    <property type="entry name" value="Type I PLP-dependent aspartate aminotransferase-like (Major domain)"/>
    <property type="match status" value="1"/>
</dbReference>
<evidence type="ECO:0000256" key="1">
    <source>
        <dbReference type="ARBA" id="ARBA00001933"/>
    </source>
</evidence>
<keyword evidence="6" id="KW-0238">DNA-binding</keyword>
<evidence type="ECO:0000256" key="3">
    <source>
        <dbReference type="ARBA" id="ARBA00022576"/>
    </source>
</evidence>
<dbReference type="CDD" id="cd00609">
    <property type="entry name" value="AAT_like"/>
    <property type="match status" value="1"/>
</dbReference>
<dbReference type="InterPro" id="IPR036390">
    <property type="entry name" value="WH_DNA-bd_sf"/>
</dbReference>
<dbReference type="PANTHER" id="PTHR46577">
    <property type="entry name" value="HTH-TYPE TRANSCRIPTIONAL REGULATORY PROTEIN GABR"/>
    <property type="match status" value="1"/>
</dbReference>
<dbReference type="Pfam" id="PF00155">
    <property type="entry name" value="Aminotran_1_2"/>
    <property type="match status" value="1"/>
</dbReference>
<evidence type="ECO:0000256" key="2">
    <source>
        <dbReference type="ARBA" id="ARBA00005384"/>
    </source>
</evidence>
<dbReference type="SUPFAM" id="SSF53383">
    <property type="entry name" value="PLP-dependent transferases"/>
    <property type="match status" value="1"/>
</dbReference>
<keyword evidence="3" id="KW-0808">Transferase</keyword>
<reference evidence="9 10" key="1">
    <citation type="journal article" date="2016" name="Front. Microbiol.">
        <title>High-Level Heat Resistance of Spores of Bacillus amyloliquefaciens and Bacillus licheniformis Results from the Presence of a spoVA Operon in a Tn1546 Transposon.</title>
        <authorList>
            <person name="Berendsen E.M."/>
            <person name="Koning R.A."/>
            <person name="Boekhorst J."/>
            <person name="de Jong A."/>
            <person name="Kuipers O.P."/>
            <person name="Wells-Bennik M.H."/>
        </authorList>
    </citation>
    <scope>NUCLEOTIDE SEQUENCE [LARGE SCALE GENOMIC DNA]</scope>
    <source>
        <strain evidence="9 10">B4121</strain>
    </source>
</reference>
<protein>
    <submittedName>
        <fullName evidence="9">Putative transcriptional regulator of pyridoxine metabolism</fullName>
    </submittedName>
</protein>
<dbReference type="AlphaFoldDB" id="A0A7Z0WZV5"/>
<accession>A0A7Z0WZV5</accession>
<dbReference type="InterPro" id="IPR004839">
    <property type="entry name" value="Aminotransferase_I/II_large"/>
</dbReference>
<name>A0A7Z0WZV5_9BACI</name>
<feature type="domain" description="HTH gntR-type" evidence="8">
    <location>
        <begin position="15"/>
        <end position="83"/>
    </location>
</feature>
<comment type="similarity">
    <text evidence="2">In the C-terminal section; belongs to the class-I pyridoxal-phosphate-dependent aminotransferase family.</text>
</comment>
<evidence type="ECO:0000256" key="7">
    <source>
        <dbReference type="ARBA" id="ARBA00023163"/>
    </source>
</evidence>
<dbReference type="GO" id="GO:0008483">
    <property type="term" value="F:transaminase activity"/>
    <property type="evidence" value="ECO:0007669"/>
    <property type="project" value="UniProtKB-KW"/>
</dbReference>